<dbReference type="Proteomes" id="UP001055072">
    <property type="component" value="Unassembled WGS sequence"/>
</dbReference>
<protein>
    <submittedName>
        <fullName evidence="1">Uncharacterized protein</fullName>
    </submittedName>
</protein>
<gene>
    <name evidence="1" type="ORF">BDY19DRAFT_1035200</name>
</gene>
<evidence type="ECO:0000313" key="1">
    <source>
        <dbReference type="EMBL" id="KAI0090740.1"/>
    </source>
</evidence>
<comment type="caution">
    <text evidence="1">The sequence shown here is derived from an EMBL/GenBank/DDBJ whole genome shotgun (WGS) entry which is preliminary data.</text>
</comment>
<proteinExistence type="predicted"/>
<reference evidence="1" key="1">
    <citation type="journal article" date="2021" name="Environ. Microbiol.">
        <title>Gene family expansions and transcriptome signatures uncover fungal adaptations to wood decay.</title>
        <authorList>
            <person name="Hage H."/>
            <person name="Miyauchi S."/>
            <person name="Viragh M."/>
            <person name="Drula E."/>
            <person name="Min B."/>
            <person name="Chaduli D."/>
            <person name="Navarro D."/>
            <person name="Favel A."/>
            <person name="Norest M."/>
            <person name="Lesage-Meessen L."/>
            <person name="Balint B."/>
            <person name="Merenyi Z."/>
            <person name="de Eugenio L."/>
            <person name="Morin E."/>
            <person name="Martinez A.T."/>
            <person name="Baldrian P."/>
            <person name="Stursova M."/>
            <person name="Martinez M.J."/>
            <person name="Novotny C."/>
            <person name="Magnuson J.K."/>
            <person name="Spatafora J.W."/>
            <person name="Maurice S."/>
            <person name="Pangilinan J."/>
            <person name="Andreopoulos W."/>
            <person name="LaButti K."/>
            <person name="Hundley H."/>
            <person name="Na H."/>
            <person name="Kuo A."/>
            <person name="Barry K."/>
            <person name="Lipzen A."/>
            <person name="Henrissat B."/>
            <person name="Riley R."/>
            <person name="Ahrendt S."/>
            <person name="Nagy L.G."/>
            <person name="Grigoriev I.V."/>
            <person name="Martin F."/>
            <person name="Rosso M.N."/>
        </authorList>
    </citation>
    <scope>NUCLEOTIDE SEQUENCE</scope>
    <source>
        <strain evidence="1">CBS 384.51</strain>
    </source>
</reference>
<sequence>MINSLTREASVKLGPILLETLLRHYFDRIIKDNTSQDKVLTQLRKDELLYDEAFIVVKMFLEAASKHTVEEVQQFANTRTPSPPSVLVVKVLIPMPLCDAAADIVIKALGGEEMTKKMVGGTKWWQVRGLKGVDGEWMVAKKDWHEAEKRYKSQEKQRASFGKSGRKSNSAPTIPVTDPEKDVPSSYDPDMDEMRCILYTHGGGYYFGSVDQERYAIQRFARKINGRVFAINYRLAPQYPFPCALQDIIAAYLFLIRPPEGALHRPVNPAHIVVAGDSAGGGLTIALLQVIRDCGLPMPAGGFLISPWCDLTHSFPSIHTNTATDVIPPWGLSFQKPSTLWPPPPDELSTRVRENLRSRIHDAISLTKRSRHNNQIDGITPESGQNDVLLPQTGRTLHLGSTASLPMLQSDVRDQALQCTTSTGQVLRVEEQVHMYTPNHLLDHPLVSPVMSYLGGLPPLLVIAGDGEVLRDEVIYMAHKAANPAKFPIRPETREIYPALKGMEGRHGPTQIHLQVYDDAAHILPILFSFTTPAKYCFRAIATFIRHVSGTSSFPHSESSINIRSTLPSTPTPGLVVSDNLTLSPVGSRASGQSSQIRPKSSTANSHQSSRDPSPRPRGRSLFTKSSETPTTKDASDASPNPDIPRKKSLRLRRALSAHVSRASGIFKGAPKLPDFSVEDCSKQASNGQASKGKTSGDVGGPRFYGSGTHEPGDGMRRAGEASVYDNPVVSGILAPMIRERVSTRGVIRPLEPEDQLSAFSLPPELIGVFSELAIRRYIDAKAKFGKKFSKAHKTVEKSRHKHLAIAKKNAVRNMVQLQSYLEQENREGSEIPVDGLVSSGSWAWALDVEEKPPASSIAARRDTREAVQLARIADQSVLAEESIMSGNSLWTLMANFLTTTPGKKSKHHHSHSEDDATTRGKQEKEKKTRSRFAQLVSDGKKRKETS</sequence>
<keyword evidence="2" id="KW-1185">Reference proteome</keyword>
<evidence type="ECO:0000313" key="2">
    <source>
        <dbReference type="Proteomes" id="UP001055072"/>
    </source>
</evidence>
<accession>A0ACB8U921</accession>
<organism evidence="1 2">
    <name type="scientific">Irpex rosettiformis</name>
    <dbReference type="NCBI Taxonomy" id="378272"/>
    <lineage>
        <taxon>Eukaryota</taxon>
        <taxon>Fungi</taxon>
        <taxon>Dikarya</taxon>
        <taxon>Basidiomycota</taxon>
        <taxon>Agaricomycotina</taxon>
        <taxon>Agaricomycetes</taxon>
        <taxon>Polyporales</taxon>
        <taxon>Irpicaceae</taxon>
        <taxon>Irpex</taxon>
    </lineage>
</organism>
<name>A0ACB8U921_9APHY</name>
<dbReference type="EMBL" id="MU274907">
    <property type="protein sequence ID" value="KAI0090740.1"/>
    <property type="molecule type" value="Genomic_DNA"/>
</dbReference>